<sequence>MPHCSLFRSASKSPAWRRFPVIPLCTSPPVAAFFSLPPPHAPPPLPLVASFSNTSVSSTISAATAPSMAKPPTAKKVKHEMEMFRDVRVDDYYWLRDDSRSDPDVLSYLKEENAYTNLVLSGSLSDVKQFQNQLYTEIRGRIKEDDITVPIRRGGYYYYKRTLKGKEYVQHCRRCIRDGGATSVFDVMSTGPEASEEHLILDENIKAEGCDYYSIGAFKVSPNNKLVAYAEDTKEAKLGLESLGTGQEDAEAGTLEEYATVVPFKVAMKGAVRSGDCAGRGRGPGSRQ</sequence>
<dbReference type="InterPro" id="IPR051543">
    <property type="entry name" value="Serine_Peptidase_S9A"/>
</dbReference>
<keyword evidence="4" id="KW-1185">Reference proteome</keyword>
<dbReference type="PANTHER" id="PTHR11757">
    <property type="entry name" value="PROTEASE FAMILY S9A OLIGOPEPTIDASE"/>
    <property type="match status" value="1"/>
</dbReference>
<name>A0A4S8KCB8_MUSBA</name>
<dbReference type="GO" id="GO:0005829">
    <property type="term" value="C:cytosol"/>
    <property type="evidence" value="ECO:0007669"/>
    <property type="project" value="TreeGrafter"/>
</dbReference>
<evidence type="ECO:0000313" key="4">
    <source>
        <dbReference type="Proteomes" id="UP000317650"/>
    </source>
</evidence>
<feature type="domain" description="Peptidase S9A N-terminal" evidence="2">
    <location>
        <begin position="71"/>
        <end position="233"/>
    </location>
</feature>
<accession>A0A4S8KCB8</accession>
<dbReference type="Proteomes" id="UP000317650">
    <property type="component" value="Chromosome 4"/>
</dbReference>
<dbReference type="GO" id="GO:0004252">
    <property type="term" value="F:serine-type endopeptidase activity"/>
    <property type="evidence" value="ECO:0007669"/>
    <property type="project" value="InterPro"/>
</dbReference>
<protein>
    <recommendedName>
        <fullName evidence="2">Peptidase S9A N-terminal domain-containing protein</fullName>
    </recommendedName>
</protein>
<proteinExistence type="inferred from homology"/>
<evidence type="ECO:0000256" key="1">
    <source>
        <dbReference type="ARBA" id="ARBA00005228"/>
    </source>
</evidence>
<dbReference type="PANTHER" id="PTHR11757:SF19">
    <property type="entry name" value="PROLYL ENDOPEPTIDASE-LIKE"/>
    <property type="match status" value="1"/>
</dbReference>
<organism evidence="3 4">
    <name type="scientific">Musa balbisiana</name>
    <name type="common">Banana</name>
    <dbReference type="NCBI Taxonomy" id="52838"/>
    <lineage>
        <taxon>Eukaryota</taxon>
        <taxon>Viridiplantae</taxon>
        <taxon>Streptophyta</taxon>
        <taxon>Embryophyta</taxon>
        <taxon>Tracheophyta</taxon>
        <taxon>Spermatophyta</taxon>
        <taxon>Magnoliopsida</taxon>
        <taxon>Liliopsida</taxon>
        <taxon>Zingiberales</taxon>
        <taxon>Musaceae</taxon>
        <taxon>Musa</taxon>
    </lineage>
</organism>
<dbReference type="EMBL" id="PYDT01000001">
    <property type="protein sequence ID" value="THU72771.1"/>
    <property type="molecule type" value="Genomic_DNA"/>
</dbReference>
<dbReference type="InterPro" id="IPR023302">
    <property type="entry name" value="Pept_S9A_N"/>
</dbReference>
<dbReference type="Pfam" id="PF02897">
    <property type="entry name" value="Peptidase_S9_N"/>
    <property type="match status" value="1"/>
</dbReference>
<comment type="similarity">
    <text evidence="1">Belongs to the peptidase S9A family.</text>
</comment>
<dbReference type="AlphaFoldDB" id="A0A4S8KCB8"/>
<gene>
    <name evidence="3" type="ORF">C4D60_Mb04t15700</name>
</gene>
<comment type="caution">
    <text evidence="3">The sequence shown here is derived from an EMBL/GenBank/DDBJ whole genome shotgun (WGS) entry which is preliminary data.</text>
</comment>
<evidence type="ECO:0000313" key="3">
    <source>
        <dbReference type="EMBL" id="THU72771.1"/>
    </source>
</evidence>
<dbReference type="Gene3D" id="2.130.10.120">
    <property type="entry name" value="Prolyl oligopeptidase, N-terminal domain"/>
    <property type="match status" value="1"/>
</dbReference>
<evidence type="ECO:0000259" key="2">
    <source>
        <dbReference type="Pfam" id="PF02897"/>
    </source>
</evidence>
<reference evidence="3 4" key="1">
    <citation type="journal article" date="2019" name="Nat. Plants">
        <title>Genome sequencing of Musa balbisiana reveals subgenome evolution and function divergence in polyploid bananas.</title>
        <authorList>
            <person name="Yao X."/>
        </authorList>
    </citation>
    <scope>NUCLEOTIDE SEQUENCE [LARGE SCALE GENOMIC DNA]</scope>
    <source>
        <strain evidence="4">cv. DH-PKW</strain>
        <tissue evidence="3">Leaves</tissue>
    </source>
</reference>
<dbReference type="SUPFAM" id="SSF50993">
    <property type="entry name" value="Peptidase/esterase 'gauge' domain"/>
    <property type="match status" value="1"/>
</dbReference>